<dbReference type="PANTHER" id="PTHR11102">
    <property type="entry name" value="SEL-1-LIKE PROTEIN"/>
    <property type="match status" value="1"/>
</dbReference>
<dbReference type="Pfam" id="PF08238">
    <property type="entry name" value="Sel1"/>
    <property type="match status" value="4"/>
</dbReference>
<dbReference type="EMBL" id="CAJVPP010000288">
    <property type="protein sequence ID" value="CAG8465501.1"/>
    <property type="molecule type" value="Genomic_DNA"/>
</dbReference>
<dbReference type="InterPro" id="IPR011990">
    <property type="entry name" value="TPR-like_helical_dom_sf"/>
</dbReference>
<name>A0A9N8Z360_FUNMO</name>
<comment type="similarity">
    <text evidence="1">Belongs to the sel-1 family.</text>
</comment>
<dbReference type="SMART" id="SM00671">
    <property type="entry name" value="SEL1"/>
    <property type="match status" value="3"/>
</dbReference>
<protein>
    <submittedName>
        <fullName evidence="2">589_t:CDS:1</fullName>
    </submittedName>
</protein>
<dbReference type="SUPFAM" id="SSF81901">
    <property type="entry name" value="HCP-like"/>
    <property type="match status" value="1"/>
</dbReference>
<dbReference type="Proteomes" id="UP000789375">
    <property type="component" value="Unassembled WGS sequence"/>
</dbReference>
<keyword evidence="3" id="KW-1185">Reference proteome</keyword>
<sequence>MSNNNEVPTEAFKFFLRLAEKEDLLTHNIHWPSATYSGRELTGMNTKRFYEAQHRMGLLCYFDKDEESAFEWYMLAAKQGNGAAQFSLGNCYRYGIGTDKNEKKSFKWYLKSAEGGYKLAFLPTGDCYLHGKGVKQSTDKAWAWYQKAI</sequence>
<evidence type="ECO:0000313" key="3">
    <source>
        <dbReference type="Proteomes" id="UP000789375"/>
    </source>
</evidence>
<proteinExistence type="inferred from homology"/>
<gene>
    <name evidence="2" type="ORF">FMOSSE_LOCUS2254</name>
</gene>
<organism evidence="2 3">
    <name type="scientific">Funneliformis mosseae</name>
    <name type="common">Endomycorrhizal fungus</name>
    <name type="synonym">Glomus mosseae</name>
    <dbReference type="NCBI Taxonomy" id="27381"/>
    <lineage>
        <taxon>Eukaryota</taxon>
        <taxon>Fungi</taxon>
        <taxon>Fungi incertae sedis</taxon>
        <taxon>Mucoromycota</taxon>
        <taxon>Glomeromycotina</taxon>
        <taxon>Glomeromycetes</taxon>
        <taxon>Glomerales</taxon>
        <taxon>Glomeraceae</taxon>
        <taxon>Funneliformis</taxon>
    </lineage>
</organism>
<reference evidence="2" key="1">
    <citation type="submission" date="2021-06" db="EMBL/GenBank/DDBJ databases">
        <authorList>
            <person name="Kallberg Y."/>
            <person name="Tangrot J."/>
            <person name="Rosling A."/>
        </authorList>
    </citation>
    <scope>NUCLEOTIDE SEQUENCE</scope>
    <source>
        <strain evidence="2">87-6 pot B 2015</strain>
    </source>
</reference>
<dbReference type="InterPro" id="IPR006597">
    <property type="entry name" value="Sel1-like"/>
</dbReference>
<evidence type="ECO:0000313" key="2">
    <source>
        <dbReference type="EMBL" id="CAG8465501.1"/>
    </source>
</evidence>
<evidence type="ECO:0000256" key="1">
    <source>
        <dbReference type="ARBA" id="ARBA00038101"/>
    </source>
</evidence>
<dbReference type="PANTHER" id="PTHR11102:SF160">
    <property type="entry name" value="ERAD-ASSOCIATED E3 UBIQUITIN-PROTEIN LIGASE COMPONENT HRD3"/>
    <property type="match status" value="1"/>
</dbReference>
<dbReference type="Gene3D" id="1.25.40.10">
    <property type="entry name" value="Tetratricopeptide repeat domain"/>
    <property type="match status" value="1"/>
</dbReference>
<dbReference type="InterPro" id="IPR050767">
    <property type="entry name" value="Sel1_AlgK"/>
</dbReference>
<accession>A0A9N8Z360</accession>
<dbReference type="AlphaFoldDB" id="A0A9N8Z360"/>
<comment type="caution">
    <text evidence="2">The sequence shown here is derived from an EMBL/GenBank/DDBJ whole genome shotgun (WGS) entry which is preliminary data.</text>
</comment>